<dbReference type="EnsemblPlants" id="AVESA.00010b.r2.5DG0949560.1">
    <property type="protein sequence ID" value="AVESA.00010b.r2.5DG0949560.1.CDS"/>
    <property type="gene ID" value="AVESA.00010b.r2.5DG0949560"/>
</dbReference>
<sequence>MTGLLGTVVDSAVGWLVQTILGSLFTEQMEAWTREIGLAEDVEKLKFEMRSVEMVLAAAEGMRIDNKPLARSLDDLKELLYDSEDVMDELDYYRLEQQIIEGKGCKFPSGANPGGGDVWSSTSSSAFALVCNATSRITSLASCSRKRKREEEVLAHSTMLTFEMKHDISKRISGIVNHLCTIGNSVQRVLQLEISRPIATSSEVQNISRNARLTTSIPLESKVYGRDAERDKIIGLLISGESSDLNVLPVIGIGGVGKTTFARFVYRDQRIRDHFDLQIWVCVSTNFNEVRLTREILEHVCKDRQEYENISNFNVLQEILLRNVRNKRFLLVLDDMWEDKDKIGWKKLLAPLKSNQVNGCMVLATTRSTSVARMIGTMDEVRLRGLDEKEFWLFFKACAFELILVDMPKLEKCIGSYGKELTSHLKVLMIKYCPLLNKFTPFQSYSSFDAEQKSWFPYLNKLSISHCPNIIKWTILPLREMGALKELELMDLHVVRIVSSFSEEVGVD</sequence>
<organism evidence="1 2">
    <name type="scientific">Avena sativa</name>
    <name type="common">Oat</name>
    <dbReference type="NCBI Taxonomy" id="4498"/>
    <lineage>
        <taxon>Eukaryota</taxon>
        <taxon>Viridiplantae</taxon>
        <taxon>Streptophyta</taxon>
        <taxon>Embryophyta</taxon>
        <taxon>Tracheophyta</taxon>
        <taxon>Spermatophyta</taxon>
        <taxon>Magnoliopsida</taxon>
        <taxon>Liliopsida</taxon>
        <taxon>Poales</taxon>
        <taxon>Poaceae</taxon>
        <taxon>BOP clade</taxon>
        <taxon>Pooideae</taxon>
        <taxon>Poodae</taxon>
        <taxon>Poeae</taxon>
        <taxon>Poeae Chloroplast Group 1 (Aveneae type)</taxon>
        <taxon>Aveninae</taxon>
        <taxon>Avena</taxon>
    </lineage>
</organism>
<protein>
    <submittedName>
        <fullName evidence="1">Uncharacterized protein</fullName>
    </submittedName>
</protein>
<evidence type="ECO:0000313" key="2">
    <source>
        <dbReference type="Proteomes" id="UP001732700"/>
    </source>
</evidence>
<reference evidence="1" key="2">
    <citation type="submission" date="2025-09" db="UniProtKB">
        <authorList>
            <consortium name="EnsemblPlants"/>
        </authorList>
    </citation>
    <scope>IDENTIFICATION</scope>
</reference>
<accession>A0ACD5YCJ2</accession>
<evidence type="ECO:0000313" key="1">
    <source>
        <dbReference type="EnsemblPlants" id="AVESA.00010b.r2.5DG0949560.1.CDS"/>
    </source>
</evidence>
<reference evidence="1" key="1">
    <citation type="submission" date="2021-05" db="EMBL/GenBank/DDBJ databases">
        <authorList>
            <person name="Scholz U."/>
            <person name="Mascher M."/>
            <person name="Fiebig A."/>
        </authorList>
    </citation>
    <scope>NUCLEOTIDE SEQUENCE [LARGE SCALE GENOMIC DNA]</scope>
</reference>
<proteinExistence type="predicted"/>
<dbReference type="Proteomes" id="UP001732700">
    <property type="component" value="Chromosome 5D"/>
</dbReference>
<keyword evidence="2" id="KW-1185">Reference proteome</keyword>
<name>A0ACD5YCJ2_AVESA</name>